<dbReference type="SUPFAM" id="SSF55729">
    <property type="entry name" value="Acyl-CoA N-acyltransferases (Nat)"/>
    <property type="match status" value="1"/>
</dbReference>
<organism evidence="2 3">
    <name type="scientific">Allobacillus salarius</name>
    <dbReference type="NCBI Taxonomy" id="1955272"/>
    <lineage>
        <taxon>Bacteria</taxon>
        <taxon>Bacillati</taxon>
        <taxon>Bacillota</taxon>
        <taxon>Bacilli</taxon>
        <taxon>Bacillales</taxon>
        <taxon>Bacillaceae</taxon>
        <taxon>Allobacillus</taxon>
    </lineage>
</organism>
<protein>
    <submittedName>
        <fullName evidence="2">GNAT family N-acetyltransferase</fullName>
    </submittedName>
</protein>
<keyword evidence="2" id="KW-0808">Transferase</keyword>
<dbReference type="InterPro" id="IPR000182">
    <property type="entry name" value="GNAT_dom"/>
</dbReference>
<evidence type="ECO:0000313" key="3">
    <source>
        <dbReference type="Proteomes" id="UP000316425"/>
    </source>
</evidence>
<keyword evidence="3" id="KW-1185">Reference proteome</keyword>
<dbReference type="AlphaFoldDB" id="A0A556PQQ9"/>
<accession>A0A556PQQ9</accession>
<reference evidence="2 3" key="1">
    <citation type="submission" date="2019-07" db="EMBL/GenBank/DDBJ databases">
        <title>Allobacillus sp. nov. SKP isolated from shrimp paste of Euphausiacea.</title>
        <authorList>
            <person name="Kanchanasin P."/>
            <person name="Tanasupawat S."/>
            <person name="Shi W."/>
            <person name="Wu L."/>
            <person name="Ma J."/>
        </authorList>
    </citation>
    <scope>NUCLEOTIDE SEQUENCE [LARGE SCALE GENOMIC DNA]</scope>
    <source>
        <strain evidence="2 3">SKP4-8</strain>
    </source>
</reference>
<dbReference type="InterPro" id="IPR016181">
    <property type="entry name" value="Acyl_CoA_acyltransferase"/>
</dbReference>
<dbReference type="Pfam" id="PF00583">
    <property type="entry name" value="Acetyltransf_1"/>
    <property type="match status" value="1"/>
</dbReference>
<dbReference type="OrthoDB" id="2423856at2"/>
<gene>
    <name evidence="2" type="ORF">FPQ13_03305</name>
</gene>
<feature type="domain" description="N-acetyltransferase" evidence="1">
    <location>
        <begin position="21"/>
        <end position="159"/>
    </location>
</feature>
<dbReference type="GO" id="GO:0016747">
    <property type="term" value="F:acyltransferase activity, transferring groups other than amino-acyl groups"/>
    <property type="evidence" value="ECO:0007669"/>
    <property type="project" value="InterPro"/>
</dbReference>
<proteinExistence type="predicted"/>
<dbReference type="Proteomes" id="UP000316425">
    <property type="component" value="Unassembled WGS sequence"/>
</dbReference>
<dbReference type="Gene3D" id="3.40.630.30">
    <property type="match status" value="1"/>
</dbReference>
<dbReference type="PROSITE" id="PS51186">
    <property type="entry name" value="GNAT"/>
    <property type="match status" value="1"/>
</dbReference>
<name>A0A556PQQ9_9BACI</name>
<sequence>MGGINCYVRRNRRLQQVIDTIHFRQLELGDRDKLEQMETGIQDDYVIRIFDRLIEHKEHMIYGLFAGDQLVSVGGYTIFAEQYAMLGRLRTDIRYRGEGSATKLLKHVLQEIKKLDGINWVGGNTQRHNYSGMNVLNKLGLPELIDLHASTVVDVEKLDTETGPLWNEISNVDEKMSWLETLTQDPNTIFPYEAYYPFPVSPTLFKKENVKNWLLFKNTTEDRFLIVKEDQKKYKYAQTIYLWDDLWEQPGLLKTISHAKHQLAQQTAEDMYIRFDLTEKQRAMVPDEDAFNFQDPWVLHGKWLTR</sequence>
<comment type="caution">
    <text evidence="2">The sequence shown here is derived from an EMBL/GenBank/DDBJ whole genome shotgun (WGS) entry which is preliminary data.</text>
</comment>
<dbReference type="EMBL" id="VMHE01000003">
    <property type="protein sequence ID" value="TSJ66733.1"/>
    <property type="molecule type" value="Genomic_DNA"/>
</dbReference>
<evidence type="ECO:0000259" key="1">
    <source>
        <dbReference type="PROSITE" id="PS51186"/>
    </source>
</evidence>
<evidence type="ECO:0000313" key="2">
    <source>
        <dbReference type="EMBL" id="TSJ66733.1"/>
    </source>
</evidence>